<keyword evidence="2" id="KW-1185">Reference proteome</keyword>
<dbReference type="NCBIfam" id="TIGR01200">
    <property type="entry name" value="GLPGLI"/>
    <property type="match status" value="1"/>
</dbReference>
<dbReference type="EMBL" id="CP003345">
    <property type="protein sequence ID" value="AFM02909.1"/>
    <property type="molecule type" value="Genomic_DNA"/>
</dbReference>
<name>I4AG24_BERLS</name>
<dbReference type="Pfam" id="PF22252">
    <property type="entry name" value="PNGase_F-II_N"/>
    <property type="match status" value="1"/>
</dbReference>
<dbReference type="RefSeq" id="WP_014796369.1">
    <property type="nucleotide sequence ID" value="NC_018018.1"/>
</dbReference>
<gene>
    <name evidence="1" type="ordered locus">Fleli_0433</name>
</gene>
<organism evidence="1 2">
    <name type="scientific">Bernardetia litoralis (strain ATCC 23117 / DSM 6794 / NBRC 15988 / NCIMB 1366 / Fx l1 / Sio-4)</name>
    <name type="common">Flexibacter litoralis</name>
    <dbReference type="NCBI Taxonomy" id="880071"/>
    <lineage>
        <taxon>Bacteria</taxon>
        <taxon>Pseudomonadati</taxon>
        <taxon>Bacteroidota</taxon>
        <taxon>Cytophagia</taxon>
        <taxon>Cytophagales</taxon>
        <taxon>Bernardetiaceae</taxon>
        <taxon>Bernardetia</taxon>
    </lineage>
</organism>
<protein>
    <recommendedName>
        <fullName evidence="3">GLPGLI family protein</fullName>
    </recommendedName>
</protein>
<dbReference type="InterPro" id="IPR005901">
    <property type="entry name" value="GLPGLI"/>
</dbReference>
<dbReference type="eggNOG" id="ENOG502Z8ZW">
    <property type="taxonomic scope" value="Bacteria"/>
</dbReference>
<dbReference type="STRING" id="880071.Fleli_0433"/>
<evidence type="ECO:0008006" key="3">
    <source>
        <dbReference type="Google" id="ProtNLM"/>
    </source>
</evidence>
<accession>I4AG24</accession>
<dbReference type="Proteomes" id="UP000006054">
    <property type="component" value="Chromosome"/>
</dbReference>
<proteinExistence type="predicted"/>
<evidence type="ECO:0000313" key="2">
    <source>
        <dbReference type="Proteomes" id="UP000006054"/>
    </source>
</evidence>
<sequence length="248" mass="28273" precursor="true">MKNLFVFCLLTLVCMSKQSLSYSQGYLKYEFTSAAPSDESIQDRIEQIKAQIPDEALQEKVIQQLKEKMIQNYQIHLVFDGEVAVSHNENTKNAPLKVGDEIIYRNTNEPVFTSQSYIFNKAFVVTDSIPTYEVIYTEETKQIGPFKAYKAILKQNEEEVAQVWYTKEISYAHSPLKMYVEDGLVLEILKKDGAKVAFKEFSTVLPKEIPLEKPNKGKTLTQSEFDMLKDEKLKDMQTGGGSTIVIGK</sequence>
<evidence type="ECO:0000313" key="1">
    <source>
        <dbReference type="EMBL" id="AFM02909.1"/>
    </source>
</evidence>
<dbReference type="AlphaFoldDB" id="I4AG24"/>
<reference evidence="2" key="1">
    <citation type="submission" date="2012-06" db="EMBL/GenBank/DDBJ databases">
        <title>The complete genome of Flexibacter litoralis DSM 6794.</title>
        <authorList>
            <person name="Lucas S."/>
            <person name="Copeland A."/>
            <person name="Lapidus A."/>
            <person name="Glavina del Rio T."/>
            <person name="Dalin E."/>
            <person name="Tice H."/>
            <person name="Bruce D."/>
            <person name="Goodwin L."/>
            <person name="Pitluck S."/>
            <person name="Peters L."/>
            <person name="Ovchinnikova G."/>
            <person name="Lu M."/>
            <person name="Kyrpides N."/>
            <person name="Mavromatis K."/>
            <person name="Ivanova N."/>
            <person name="Brettin T."/>
            <person name="Detter J.C."/>
            <person name="Han C."/>
            <person name="Larimer F."/>
            <person name="Land M."/>
            <person name="Hauser L."/>
            <person name="Markowitz V."/>
            <person name="Cheng J.-F."/>
            <person name="Hugenholtz P."/>
            <person name="Woyke T."/>
            <person name="Wu D."/>
            <person name="Spring S."/>
            <person name="Lang E."/>
            <person name="Kopitz M."/>
            <person name="Brambilla E."/>
            <person name="Klenk H.-P."/>
            <person name="Eisen J.A."/>
        </authorList>
    </citation>
    <scope>NUCLEOTIDE SEQUENCE [LARGE SCALE GENOMIC DNA]</scope>
    <source>
        <strain evidence="2">ATCC 23117 / DSM 6794 / NBRC 15988 / NCIMB 1366 / Sio-4</strain>
    </source>
</reference>
<dbReference type="KEGG" id="fli:Fleli_0433"/>
<dbReference type="HOGENOM" id="CLU_1114518_0_0_10"/>